<evidence type="ECO:0000313" key="1">
    <source>
        <dbReference type="EMBL" id="KAG2171351.1"/>
    </source>
</evidence>
<keyword evidence="2" id="KW-1185">Reference proteome</keyword>
<dbReference type="OrthoDB" id="5985073at2759"/>
<comment type="caution">
    <text evidence="1">The sequence shown here is derived from an EMBL/GenBank/DDBJ whole genome shotgun (WGS) entry which is preliminary data.</text>
</comment>
<dbReference type="PANTHER" id="PTHR35560">
    <property type="entry name" value="BLL0132 PROTEIN"/>
    <property type="match status" value="1"/>
</dbReference>
<dbReference type="PANTHER" id="PTHR35560:SF3">
    <property type="entry name" value="PEPTIDASE S9 PROLYL OLIGOPEPTIDASE CATALYTIC DOMAIN-CONTAINING PROTEIN"/>
    <property type="match status" value="1"/>
</dbReference>
<dbReference type="AlphaFoldDB" id="A0A8H7U6M2"/>
<dbReference type="Gene3D" id="3.40.50.1820">
    <property type="entry name" value="alpha/beta hydrolase"/>
    <property type="match status" value="1"/>
</dbReference>
<protein>
    <recommendedName>
        <fullName evidence="3">Alpha/beta hydrolase</fullName>
    </recommendedName>
</protein>
<accession>A0A8H7U6M2</accession>
<gene>
    <name evidence="1" type="ORF">INT43_002973</name>
</gene>
<name>A0A8H7U6M2_MORIS</name>
<reference evidence="1" key="1">
    <citation type="submission" date="2020-12" db="EMBL/GenBank/DDBJ databases">
        <title>Metabolic potential, ecology and presence of endohyphal bacteria is reflected in genomic diversity of Mucoromycotina.</title>
        <authorList>
            <person name="Muszewska A."/>
            <person name="Okrasinska A."/>
            <person name="Steczkiewicz K."/>
            <person name="Drgas O."/>
            <person name="Orlowska M."/>
            <person name="Perlinska-Lenart U."/>
            <person name="Aleksandrzak-Piekarczyk T."/>
            <person name="Szatraj K."/>
            <person name="Zielenkiewicz U."/>
            <person name="Pilsyk S."/>
            <person name="Malc E."/>
            <person name="Mieczkowski P."/>
            <person name="Kruszewska J.S."/>
            <person name="Biernat P."/>
            <person name="Pawlowska J."/>
        </authorList>
    </citation>
    <scope>NUCLEOTIDE SEQUENCE</scope>
    <source>
        <strain evidence="1">WA0000067209</strain>
    </source>
</reference>
<evidence type="ECO:0000313" key="2">
    <source>
        <dbReference type="Proteomes" id="UP000654370"/>
    </source>
</evidence>
<proteinExistence type="predicted"/>
<sequence>MEYEPESFNPSAVTRAIIIVHGKGRDAWKYYRAMQKAITESAVNAESIFILAPEFLTRQDLDLAQAGSLIWNGNGWMDGDDSYFGGNVSSLTVLDTIINNFANKDWFPSLQSVVLAGHSGGGQLVQRYSLVGNDPPNGLSLRYVIANPSSYAYLDGDRPRAFNPITCPGWNTWKYGIINPPPYAINSLRVRGFADLNSVKEDFASRDIRYLYGQYDNFTSGPIDVSCEAMAQGVSHLDRGLSWWSFMTAILPMQNFRQDIEVVPGVGHNASGMFLSKAGLTALFD</sequence>
<dbReference type="Proteomes" id="UP000654370">
    <property type="component" value="Unassembled WGS sequence"/>
</dbReference>
<dbReference type="EMBL" id="JAEPQZ010000022">
    <property type="protein sequence ID" value="KAG2171351.1"/>
    <property type="molecule type" value="Genomic_DNA"/>
</dbReference>
<evidence type="ECO:0008006" key="3">
    <source>
        <dbReference type="Google" id="ProtNLM"/>
    </source>
</evidence>
<dbReference type="SUPFAM" id="SSF53474">
    <property type="entry name" value="alpha/beta-Hydrolases"/>
    <property type="match status" value="1"/>
</dbReference>
<dbReference type="InterPro" id="IPR029058">
    <property type="entry name" value="AB_hydrolase_fold"/>
</dbReference>
<organism evidence="1 2">
    <name type="scientific">Mortierella isabellina</name>
    <name type="common">Filamentous fungus</name>
    <name type="synonym">Umbelopsis isabellina</name>
    <dbReference type="NCBI Taxonomy" id="91625"/>
    <lineage>
        <taxon>Eukaryota</taxon>
        <taxon>Fungi</taxon>
        <taxon>Fungi incertae sedis</taxon>
        <taxon>Mucoromycota</taxon>
        <taxon>Mucoromycotina</taxon>
        <taxon>Umbelopsidomycetes</taxon>
        <taxon>Umbelopsidales</taxon>
        <taxon>Umbelopsidaceae</taxon>
        <taxon>Umbelopsis</taxon>
    </lineage>
</organism>